<evidence type="ECO:0000313" key="2">
    <source>
        <dbReference type="EMBL" id="CDW26468.1"/>
    </source>
</evidence>
<accession>A0A0K2TKB7</accession>
<dbReference type="EMBL" id="HACA01009107">
    <property type="protein sequence ID" value="CDW26468.1"/>
    <property type="molecule type" value="Transcribed_RNA"/>
</dbReference>
<name>A0A0K2TKB7_LEPSM</name>
<sequence>MNDDKIEEEEIPTQKDIYRSSREKYVREKSLSRTSIPVDHHRSSTSF</sequence>
<feature type="compositionally biased region" description="Basic and acidic residues" evidence="1">
    <location>
        <begin position="12"/>
        <end position="31"/>
    </location>
</feature>
<evidence type="ECO:0000256" key="1">
    <source>
        <dbReference type="SAM" id="MobiDB-lite"/>
    </source>
</evidence>
<feature type="region of interest" description="Disordered" evidence="1">
    <location>
        <begin position="1"/>
        <end position="47"/>
    </location>
</feature>
<protein>
    <submittedName>
        <fullName evidence="2">Uncharacterized protein</fullName>
    </submittedName>
</protein>
<dbReference type="AlphaFoldDB" id="A0A0K2TKB7"/>
<feature type="compositionally biased region" description="Basic and acidic residues" evidence="1">
    <location>
        <begin position="38"/>
        <end position="47"/>
    </location>
</feature>
<reference evidence="2" key="1">
    <citation type="submission" date="2014-05" db="EMBL/GenBank/DDBJ databases">
        <authorList>
            <person name="Chronopoulou M."/>
        </authorList>
    </citation>
    <scope>NUCLEOTIDE SEQUENCE</scope>
    <source>
        <tissue evidence="2">Whole organism</tissue>
    </source>
</reference>
<feature type="compositionally biased region" description="Acidic residues" evidence="1">
    <location>
        <begin position="1"/>
        <end position="11"/>
    </location>
</feature>
<organism evidence="2">
    <name type="scientific">Lepeophtheirus salmonis</name>
    <name type="common">Salmon louse</name>
    <name type="synonym">Caligus salmonis</name>
    <dbReference type="NCBI Taxonomy" id="72036"/>
    <lineage>
        <taxon>Eukaryota</taxon>
        <taxon>Metazoa</taxon>
        <taxon>Ecdysozoa</taxon>
        <taxon>Arthropoda</taxon>
        <taxon>Crustacea</taxon>
        <taxon>Multicrustacea</taxon>
        <taxon>Hexanauplia</taxon>
        <taxon>Copepoda</taxon>
        <taxon>Siphonostomatoida</taxon>
        <taxon>Caligidae</taxon>
        <taxon>Lepeophtheirus</taxon>
    </lineage>
</organism>
<proteinExistence type="predicted"/>